<dbReference type="AlphaFoldDB" id="A0A7I8DRJ3"/>
<dbReference type="Gene3D" id="3.40.50.1700">
    <property type="entry name" value="Glycoside hydrolase family 3 C-terminal domain"/>
    <property type="match status" value="1"/>
</dbReference>
<dbReference type="EMBL" id="AP023368">
    <property type="protein sequence ID" value="BCK00308.1"/>
    <property type="molecule type" value="Genomic_DNA"/>
</dbReference>
<dbReference type="InterPro" id="IPR001764">
    <property type="entry name" value="Glyco_hydro_3_N"/>
</dbReference>
<dbReference type="InterPro" id="IPR017853">
    <property type="entry name" value="GH"/>
</dbReference>
<dbReference type="GO" id="GO:0045493">
    <property type="term" value="P:xylan catabolic process"/>
    <property type="evidence" value="ECO:0007669"/>
    <property type="project" value="InterPro"/>
</dbReference>
<reference evidence="6 7" key="2">
    <citation type="submission" date="2020-08" db="EMBL/GenBank/DDBJ databases">
        <authorList>
            <person name="Ueki A."/>
            <person name="Tonouchi A."/>
        </authorList>
    </citation>
    <scope>NUCLEOTIDE SEQUENCE [LARGE SCALE GENOMIC DNA]</scope>
    <source>
        <strain evidence="6 7">CTTW</strain>
    </source>
</reference>
<dbReference type="RefSeq" id="WP_185255996.1">
    <property type="nucleotide sequence ID" value="NZ_AP023368.1"/>
</dbReference>
<dbReference type="InterPro" id="IPR026891">
    <property type="entry name" value="Fn3-like"/>
</dbReference>
<dbReference type="Pfam" id="PF00933">
    <property type="entry name" value="Glyco_hydro_3"/>
    <property type="match status" value="1"/>
</dbReference>
<evidence type="ECO:0000256" key="1">
    <source>
        <dbReference type="ARBA" id="ARBA00005336"/>
    </source>
</evidence>
<dbReference type="PRINTS" id="PR00133">
    <property type="entry name" value="GLHYDRLASE3"/>
</dbReference>
<dbReference type="GO" id="GO:0046556">
    <property type="term" value="F:alpha-L-arabinofuranosidase activity"/>
    <property type="evidence" value="ECO:0007669"/>
    <property type="project" value="TreeGrafter"/>
</dbReference>
<keyword evidence="3 6" id="KW-0378">Hydrolase</keyword>
<evidence type="ECO:0000256" key="3">
    <source>
        <dbReference type="ARBA" id="ARBA00022801"/>
    </source>
</evidence>
<dbReference type="InterPro" id="IPR044993">
    <property type="entry name" value="BXL"/>
</dbReference>
<dbReference type="GO" id="GO:0009044">
    <property type="term" value="F:xylan 1,4-beta-xylosidase activity"/>
    <property type="evidence" value="ECO:0007669"/>
    <property type="project" value="InterPro"/>
</dbReference>
<gene>
    <name evidence="6" type="ORF">bsdcttw_33480</name>
</gene>
<dbReference type="SUPFAM" id="SSF52279">
    <property type="entry name" value="Beta-D-glucan exohydrolase, C-terminal domain"/>
    <property type="match status" value="1"/>
</dbReference>
<dbReference type="GO" id="GO:0031222">
    <property type="term" value="P:arabinan catabolic process"/>
    <property type="evidence" value="ECO:0007669"/>
    <property type="project" value="TreeGrafter"/>
</dbReference>
<organism evidence="6 7">
    <name type="scientific">Anaerocolumna chitinilytica</name>
    <dbReference type="NCBI Taxonomy" id="1727145"/>
    <lineage>
        <taxon>Bacteria</taxon>
        <taxon>Bacillati</taxon>
        <taxon>Bacillota</taxon>
        <taxon>Clostridia</taxon>
        <taxon>Lachnospirales</taxon>
        <taxon>Lachnospiraceae</taxon>
        <taxon>Anaerocolumna</taxon>
    </lineage>
</organism>
<comment type="similarity">
    <text evidence="1">Belongs to the glycosyl hydrolase 3 family.</text>
</comment>
<dbReference type="KEGG" id="acht:bsdcttw_33480"/>
<dbReference type="Pfam" id="PF01915">
    <property type="entry name" value="Glyco_hydro_3_C"/>
    <property type="match status" value="1"/>
</dbReference>
<reference evidence="6 7" key="1">
    <citation type="submission" date="2020-08" db="EMBL/GenBank/DDBJ databases">
        <title>Draft genome sequencing of an Anaerocolumna strain isolated from anoxic soil subjected to BSD treatment.</title>
        <authorList>
            <person name="Uek A."/>
            <person name="Tonouchi A."/>
        </authorList>
    </citation>
    <scope>NUCLEOTIDE SEQUENCE [LARGE SCALE GENOMIC DNA]</scope>
    <source>
        <strain evidence="6 7">CTTW</strain>
    </source>
</reference>
<accession>A0A7I8DRJ3</accession>
<keyword evidence="7" id="KW-1185">Reference proteome</keyword>
<dbReference type="InterPro" id="IPR002772">
    <property type="entry name" value="Glyco_hydro_3_C"/>
</dbReference>
<name>A0A7I8DRJ3_9FIRM</name>
<dbReference type="Pfam" id="PF14310">
    <property type="entry name" value="Fn3-like"/>
    <property type="match status" value="1"/>
</dbReference>
<dbReference type="InterPro" id="IPR013783">
    <property type="entry name" value="Ig-like_fold"/>
</dbReference>
<feature type="domain" description="Fibronectin type III-like" evidence="5">
    <location>
        <begin position="619"/>
        <end position="686"/>
    </location>
</feature>
<protein>
    <submittedName>
        <fullName evidence="6">Glycosyl hydrolase</fullName>
    </submittedName>
</protein>
<proteinExistence type="inferred from homology"/>
<dbReference type="Gene3D" id="3.20.20.300">
    <property type="entry name" value="Glycoside hydrolase, family 3, N-terminal domain"/>
    <property type="match status" value="1"/>
</dbReference>
<dbReference type="InterPro" id="IPR036962">
    <property type="entry name" value="Glyco_hydro_3_N_sf"/>
</dbReference>
<evidence type="ECO:0000259" key="5">
    <source>
        <dbReference type="SMART" id="SM01217"/>
    </source>
</evidence>
<evidence type="ECO:0000256" key="2">
    <source>
        <dbReference type="ARBA" id="ARBA00022729"/>
    </source>
</evidence>
<dbReference type="Gene3D" id="2.60.40.10">
    <property type="entry name" value="Immunoglobulins"/>
    <property type="match status" value="1"/>
</dbReference>
<dbReference type="Proteomes" id="UP000515703">
    <property type="component" value="Chromosome"/>
</dbReference>
<dbReference type="SMART" id="SM01217">
    <property type="entry name" value="Fn3_like"/>
    <property type="match status" value="1"/>
</dbReference>
<dbReference type="SUPFAM" id="SSF51445">
    <property type="entry name" value="(Trans)glycosidases"/>
    <property type="match status" value="1"/>
</dbReference>
<keyword evidence="2" id="KW-0732">Signal</keyword>
<dbReference type="PANTHER" id="PTHR42721">
    <property type="entry name" value="SUGAR HYDROLASE-RELATED"/>
    <property type="match status" value="1"/>
</dbReference>
<keyword evidence="4" id="KW-0175">Coiled coil</keyword>
<evidence type="ECO:0000313" key="7">
    <source>
        <dbReference type="Proteomes" id="UP000515703"/>
    </source>
</evidence>
<evidence type="ECO:0000313" key="6">
    <source>
        <dbReference type="EMBL" id="BCK00308.1"/>
    </source>
</evidence>
<dbReference type="InterPro" id="IPR036881">
    <property type="entry name" value="Glyco_hydro_3_C_sf"/>
</dbReference>
<sequence length="706" mass="78833">MKKYYERLDEFREKAEKLTKQMTLEEKVFQTLHTAPAIDHLGVKAYNWWNEALHGVARAGVATVFPQAIGLAASFDEDLIYEVAEAISTEGRAKFNMQQKHNDRDIYKGLTFWAPNVNIFRDPRWGRGHETFGEDPYLTSRLAVRYIEGIQGNGEFMKAAACAKHFAVHSGPENLRHEFNAEISEQDLRETYLPAFQACVEEAHVEAVMGAYNRVNGEPCCGSNRLLNDILRGEWNFAGHVTSDCGAIEDFHERHKVTDGPVESAAMAMKNGCDLNCGKMFLYLIKAVKEGMLEEERLNEAVTRLLMTRMKLGLFNEKDMPYTSLNYSLVDSKAMKMLNQKAAEKTLVLLKNQNNILPLDKKKLKTVGVIGPNANSRNALVGNYEGTASRYITLLEGIQEYLGEEVTVRYSEGCHLYMEHVSDFGLTNDRISEVKEVCEESDLIIACFGLDAGIEGEEGDGNNKYASGDKTSLDLPGIQKQVLSTICDSGKPVVLVLLSGSALSLGKDEERIPAVLQGWYPGAQGGAAIAKILFGEKTPEGKLPVTFYRSLEDLPDFTNYAMKNRTYRYMEKPALYPFGYGLSYTKFSLEEVELIKNKGKANALIQVKITNTGSMPGSETIQVYVKAPYKTAPIHQLKGLKKVKLLPGESKKIEITLKEEAFQVYDEGGKSILCKGEYLVYIGICQPDERSVELTGQHPVCKKIVF</sequence>
<evidence type="ECO:0000256" key="4">
    <source>
        <dbReference type="SAM" id="Coils"/>
    </source>
</evidence>
<dbReference type="PANTHER" id="PTHR42721:SF3">
    <property type="entry name" value="BETA-D-XYLOSIDASE 5-RELATED"/>
    <property type="match status" value="1"/>
</dbReference>
<feature type="coiled-coil region" evidence="4">
    <location>
        <begin position="1"/>
        <end position="28"/>
    </location>
</feature>